<evidence type="ECO:0000256" key="2">
    <source>
        <dbReference type="ARBA" id="ARBA00022737"/>
    </source>
</evidence>
<dbReference type="PROSITE" id="PS51375">
    <property type="entry name" value="PPR"/>
    <property type="match status" value="2"/>
</dbReference>
<dbReference type="PANTHER" id="PTHR46128">
    <property type="entry name" value="MITOCHONDRIAL GROUP I INTRON SPLICING FACTOR CCM1"/>
    <property type="match status" value="1"/>
</dbReference>
<dbReference type="Gene3D" id="1.25.40.10">
    <property type="entry name" value="Tetratricopeptide repeat domain"/>
    <property type="match status" value="1"/>
</dbReference>
<dbReference type="Pfam" id="PF01535">
    <property type="entry name" value="PPR"/>
    <property type="match status" value="2"/>
</dbReference>
<reference evidence="4" key="1">
    <citation type="submission" date="2015-06" db="UniProtKB">
        <authorList>
            <consortium name="EnsemblPlants"/>
        </authorList>
    </citation>
    <scope>IDENTIFICATION</scope>
</reference>
<dbReference type="InterPro" id="IPR002885">
    <property type="entry name" value="PPR_rpt"/>
</dbReference>
<dbReference type="InterPro" id="IPR050872">
    <property type="entry name" value="PPR_P_subfamily"/>
</dbReference>
<comment type="similarity">
    <text evidence="1">Belongs to the PPR family. P subfamily.</text>
</comment>
<evidence type="ECO:0000256" key="3">
    <source>
        <dbReference type="ARBA" id="ARBA00022946"/>
    </source>
</evidence>
<accession>M8BHC2</accession>
<organism evidence="4">
    <name type="scientific">Aegilops tauschii</name>
    <name type="common">Tausch's goatgrass</name>
    <name type="synonym">Aegilops squarrosa</name>
    <dbReference type="NCBI Taxonomy" id="37682"/>
    <lineage>
        <taxon>Eukaryota</taxon>
        <taxon>Viridiplantae</taxon>
        <taxon>Streptophyta</taxon>
        <taxon>Embryophyta</taxon>
        <taxon>Tracheophyta</taxon>
        <taxon>Spermatophyta</taxon>
        <taxon>Magnoliopsida</taxon>
        <taxon>Liliopsida</taxon>
        <taxon>Poales</taxon>
        <taxon>Poaceae</taxon>
        <taxon>BOP clade</taxon>
        <taxon>Pooideae</taxon>
        <taxon>Triticodae</taxon>
        <taxon>Triticeae</taxon>
        <taxon>Triticinae</taxon>
        <taxon>Aegilops</taxon>
    </lineage>
</organism>
<dbReference type="AlphaFoldDB" id="M8BHC2"/>
<dbReference type="PANTHER" id="PTHR46128:SF352">
    <property type="entry name" value="PENTACOTRIPEPTIDE-REPEAT REGION OF PRORP DOMAIN-CONTAINING PROTEIN"/>
    <property type="match status" value="1"/>
</dbReference>
<evidence type="ECO:0000256" key="1">
    <source>
        <dbReference type="ARBA" id="ARBA00007626"/>
    </source>
</evidence>
<keyword evidence="3" id="KW-0809">Transit peptide</keyword>
<evidence type="ECO:0008006" key="5">
    <source>
        <dbReference type="Google" id="ProtNLM"/>
    </source>
</evidence>
<evidence type="ECO:0000313" key="4">
    <source>
        <dbReference type="EnsemblPlants" id="EMT06133"/>
    </source>
</evidence>
<dbReference type="NCBIfam" id="TIGR00756">
    <property type="entry name" value="PPR"/>
    <property type="match status" value="2"/>
</dbReference>
<dbReference type="Pfam" id="PF13041">
    <property type="entry name" value="PPR_2"/>
    <property type="match status" value="1"/>
</dbReference>
<keyword evidence="2" id="KW-0677">Repeat</keyword>
<dbReference type="EnsemblPlants" id="EMT06133">
    <property type="protein sequence ID" value="EMT06133"/>
    <property type="gene ID" value="F775_22312"/>
</dbReference>
<dbReference type="InterPro" id="IPR011990">
    <property type="entry name" value="TPR-like_helical_dom_sf"/>
</dbReference>
<name>M8BHC2_AEGTA</name>
<proteinExistence type="inferred from homology"/>
<protein>
    <recommendedName>
        <fullName evidence="5">Pentatricopeptide repeat-containing protein</fullName>
    </recommendedName>
</protein>
<sequence length="159" mass="17514">MDCCCRARCPDLALAFFGRLLKTGLEEDQVVFNTLLKGLCHTKWADEALDVLLQRMPELGCTPDVVAYNTIVHGFFREGQVGKPCDLFHGMAQQAVMPNVVTYSSVIDALCKARAMDKAEGPISQLSVRTAYISVHIYYSDLEAATTVSVPSGKLHREC</sequence>